<dbReference type="OrthoDB" id="125903at2759"/>
<evidence type="ECO:0000313" key="3">
    <source>
        <dbReference type="EMBL" id="KAF2027331.1"/>
    </source>
</evidence>
<feature type="compositionally biased region" description="Basic and acidic residues" evidence="1">
    <location>
        <begin position="288"/>
        <end position="297"/>
    </location>
</feature>
<keyword evidence="4" id="KW-1185">Reference proteome</keyword>
<evidence type="ECO:0000313" key="4">
    <source>
        <dbReference type="Proteomes" id="UP000799777"/>
    </source>
</evidence>
<gene>
    <name evidence="3" type="ORF">EK21DRAFT_102640</name>
</gene>
<sequence>MASPMAESRIEPHKKAHYILHVSDRISSDEPSRGGFSSAKYNYKPAQTSDSRTTTLTPSSNNAYSLRLVDKSASGKKDIFTFTGNRAAAKKSYVLLFDPASQKATLEPLSHSYTFSLATKNDKNVASQYPKIFAKKNKDGQHDERADEDLFGETVPADESGEPDPNNPYDFRHFLSKEKEKRGDESEYHFASSPDYHTGPGSAVNTPQFGARKPAAAAAPRPKAAEPALKKRKPVEAGLFLKKKKDAAKKAQPPPAIHLERRASERPTPDAAPKPKGRAAGPPASKIKSAELVHSSDESDVDAEGEAASSPPRPAERSPSPQYHAQSEPEDDDAEGESDNDGGLEIEVPDARPSRPRTGGALASLGLGQNLGVGGGFKSPSNGPISLASATSSAQGSPNPHTFTPRKSRAVPDADVIEFDDGGDVEDAEGEDEDEDDGGVEVEDENEDEDEDKDEDDADVDVVDIGPPARQSTSGHDRKPSVAGPAAEEDEEDPLYQEMMAGLAEESEESEEE</sequence>
<organism evidence="3 4">
    <name type="scientific">Setomelanomma holmii</name>
    <dbReference type="NCBI Taxonomy" id="210430"/>
    <lineage>
        <taxon>Eukaryota</taxon>
        <taxon>Fungi</taxon>
        <taxon>Dikarya</taxon>
        <taxon>Ascomycota</taxon>
        <taxon>Pezizomycotina</taxon>
        <taxon>Dothideomycetes</taxon>
        <taxon>Pleosporomycetidae</taxon>
        <taxon>Pleosporales</taxon>
        <taxon>Pleosporineae</taxon>
        <taxon>Phaeosphaeriaceae</taxon>
        <taxon>Setomelanomma</taxon>
    </lineage>
</organism>
<dbReference type="EMBL" id="ML978228">
    <property type="protein sequence ID" value="KAF2027331.1"/>
    <property type="molecule type" value="Genomic_DNA"/>
</dbReference>
<evidence type="ECO:0000256" key="1">
    <source>
        <dbReference type="SAM" id="MobiDB-lite"/>
    </source>
</evidence>
<proteinExistence type="predicted"/>
<feature type="compositionally biased region" description="Acidic residues" evidence="1">
    <location>
        <begin position="328"/>
        <end position="348"/>
    </location>
</feature>
<dbReference type="InterPro" id="IPR019194">
    <property type="entry name" value="Tscrpt_elong_fac_Eaf_N"/>
</dbReference>
<feature type="compositionally biased region" description="Low complexity" evidence="1">
    <location>
        <begin position="211"/>
        <end position="227"/>
    </location>
</feature>
<feature type="compositionally biased region" description="Basic and acidic residues" evidence="1">
    <location>
        <begin position="136"/>
        <end position="145"/>
    </location>
</feature>
<feature type="region of interest" description="Disordered" evidence="1">
    <location>
        <begin position="22"/>
        <end position="60"/>
    </location>
</feature>
<feature type="compositionally biased region" description="Polar residues" evidence="1">
    <location>
        <begin position="379"/>
        <end position="402"/>
    </location>
</feature>
<feature type="domain" description="Transcription elongation factor Eaf N-terminal" evidence="2">
    <location>
        <begin position="18"/>
        <end position="119"/>
    </location>
</feature>
<dbReference type="Pfam" id="PF09816">
    <property type="entry name" value="EAF"/>
    <property type="match status" value="1"/>
</dbReference>
<reference evidence="3" key="1">
    <citation type="journal article" date="2020" name="Stud. Mycol.">
        <title>101 Dothideomycetes genomes: a test case for predicting lifestyles and emergence of pathogens.</title>
        <authorList>
            <person name="Haridas S."/>
            <person name="Albert R."/>
            <person name="Binder M."/>
            <person name="Bloem J."/>
            <person name="Labutti K."/>
            <person name="Salamov A."/>
            <person name="Andreopoulos B."/>
            <person name="Baker S."/>
            <person name="Barry K."/>
            <person name="Bills G."/>
            <person name="Bluhm B."/>
            <person name="Cannon C."/>
            <person name="Castanera R."/>
            <person name="Culley D."/>
            <person name="Daum C."/>
            <person name="Ezra D."/>
            <person name="Gonzalez J."/>
            <person name="Henrissat B."/>
            <person name="Kuo A."/>
            <person name="Liang C."/>
            <person name="Lipzen A."/>
            <person name="Lutzoni F."/>
            <person name="Magnuson J."/>
            <person name="Mondo S."/>
            <person name="Nolan M."/>
            <person name="Ohm R."/>
            <person name="Pangilinan J."/>
            <person name="Park H.-J."/>
            <person name="Ramirez L."/>
            <person name="Alfaro M."/>
            <person name="Sun H."/>
            <person name="Tritt A."/>
            <person name="Yoshinaga Y."/>
            <person name="Zwiers L.-H."/>
            <person name="Turgeon B."/>
            <person name="Goodwin S."/>
            <person name="Spatafora J."/>
            <person name="Crous P."/>
            <person name="Grigoriev I."/>
        </authorList>
    </citation>
    <scope>NUCLEOTIDE SEQUENCE</scope>
    <source>
        <strain evidence="3">CBS 110217</strain>
    </source>
</reference>
<feature type="compositionally biased region" description="Polar residues" evidence="1">
    <location>
        <begin position="45"/>
        <end position="60"/>
    </location>
</feature>
<comment type="caution">
    <text evidence="3">The sequence shown here is derived from an EMBL/GenBank/DDBJ whole genome shotgun (WGS) entry which is preliminary data.</text>
</comment>
<dbReference type="AlphaFoldDB" id="A0A9P4LHX5"/>
<accession>A0A9P4LHX5</accession>
<feature type="compositionally biased region" description="Acidic residues" evidence="1">
    <location>
        <begin position="415"/>
        <end position="462"/>
    </location>
</feature>
<protein>
    <recommendedName>
        <fullName evidence="2">Transcription elongation factor Eaf N-terminal domain-containing protein</fullName>
    </recommendedName>
</protein>
<feature type="compositionally biased region" description="Basic and acidic residues" evidence="1">
    <location>
        <begin position="22"/>
        <end position="32"/>
    </location>
</feature>
<feature type="region of interest" description="Disordered" evidence="1">
    <location>
        <begin position="134"/>
        <end position="513"/>
    </location>
</feature>
<dbReference type="Proteomes" id="UP000799777">
    <property type="component" value="Unassembled WGS sequence"/>
</dbReference>
<evidence type="ECO:0000259" key="2">
    <source>
        <dbReference type="Pfam" id="PF09816"/>
    </source>
</evidence>
<name>A0A9P4LHX5_9PLEO</name>
<feature type="compositionally biased region" description="Basic and acidic residues" evidence="1">
    <location>
        <begin position="258"/>
        <end position="268"/>
    </location>
</feature>
<feature type="compositionally biased region" description="Basic and acidic residues" evidence="1">
    <location>
        <begin position="170"/>
        <end position="188"/>
    </location>
</feature>